<evidence type="ECO:0000256" key="6">
    <source>
        <dbReference type="ARBA" id="ARBA00022679"/>
    </source>
</evidence>
<dbReference type="InterPro" id="IPR041728">
    <property type="entry name" value="GPAT/DHAPAT_LPLAT"/>
</dbReference>
<dbReference type="UniPathway" id="UPA00557">
    <property type="reaction ID" value="UER00612"/>
</dbReference>
<dbReference type="AlphaFoldDB" id="F2NH49"/>
<comment type="similarity">
    <text evidence="3">Belongs to the GPAT/DAPAT family.</text>
</comment>
<evidence type="ECO:0000256" key="8">
    <source>
        <dbReference type="ARBA" id="ARBA00023315"/>
    </source>
</evidence>
<comment type="pathway">
    <text evidence="2">Phospholipid metabolism; CDP-diacylglycerol biosynthesis; CDP-diacylglycerol from sn-glycerol 3-phosphate: step 1/3.</text>
</comment>
<evidence type="ECO:0000313" key="12">
    <source>
        <dbReference type="Proteomes" id="UP000000483"/>
    </source>
</evidence>
<evidence type="ECO:0000256" key="2">
    <source>
        <dbReference type="ARBA" id="ARBA00004765"/>
    </source>
</evidence>
<accession>F2NH49</accession>
<sequence length="891" mass="104835">MHASKTLPPQPGGLWNRWKNWFLKIFSGRDYHYYGYLPSRPNFLLRYTLDRFFARVNVPPRHLERLRQMGEKGVVVYALKYRSHLDFLFFNRRYLSSGAPQPEFAFDLNLWMWQPFSHLIQIISAAIHYFTRKHHWPNPFQDGYFRWVLEQRKSGLLFLVDQVGFRQRFYQPKEDPLRHLLEIQQELSFPIFLVPQMVMDRDPTREDKGIIQLFFGDSENPGRLRKLALFFFRSKKAVVELAEPINLQELLADPRNEKYLLEEVAQNIRRELINRIDLTRRVITGPVIKSMEECMELTLTDPNLTDFMEHMAEVENQKISRIKKKAQSYFLEIASDYNAMLVHLWDKALTWVWQNIFEGISLDEAGMERIRQVSPQGTLIYVPCHKSHIDYLILNYMIYQNNIHPPRIAAGKNLAFWPVGALFRKAGAFFIRRRFHGAKLYAEVFASYLKTLIKEGYNIEFFIEGGRSRTGKLVLPQLGLLNMIVRAYHEGVARDLIFVPCFIGYDQVMEEKAYLTELTGSQKKTESWLQLFKIRKLLKKRYGRVYLRFSEPIFFSEYLDRYQLNSDQLTEERRRTIGRDLAFSIIQNINEVSVVTPFSLVCAALLTYPRKGVYRRELLNIINVFYDYLVERKAHLAETLSHLTQAIEEALTLCEARKLITPIEKEEELADELGLGAYSIDESKRLLLEYYKDNIIHFFIPASLVAMSILATQGFEFTREQVVADYRFLKDFFKYEFVYDDQGSEANVDRMLDYFCTRGVIGVISREADSYLLSASGLKELSYFANLLHNYLESYWVAFRSIKYLKKRPRNERDFLKRIQSIGAKLHKVGEVERAEALSDANFRNALKLFGEKGVIVKKAKVGKQPTTFSRPEDEDAREFYGQQLARFLRR</sequence>
<reference evidence="12" key="2">
    <citation type="submission" date="2011-03" db="EMBL/GenBank/DDBJ databases">
        <title>The complete genome of Desulfobacca acetoxidans DSM 11109.</title>
        <authorList>
            <consortium name="US DOE Joint Genome Institute (JGI-PGF)"/>
            <person name="Lucas S."/>
            <person name="Copeland A."/>
            <person name="Lapidus A."/>
            <person name="Bruce D."/>
            <person name="Goodwin L."/>
            <person name="Pitluck S."/>
            <person name="Peters L."/>
            <person name="Kyrpides N."/>
            <person name="Mavromatis K."/>
            <person name="Ivanova N."/>
            <person name="Ovchinnikova G."/>
            <person name="Teshima H."/>
            <person name="Detter J.C."/>
            <person name="Han C."/>
            <person name="Land M."/>
            <person name="Hauser L."/>
            <person name="Markowitz V."/>
            <person name="Cheng J.-F."/>
            <person name="Hugenholtz P."/>
            <person name="Woyke T."/>
            <person name="Wu D."/>
            <person name="Spring S."/>
            <person name="Schueler E."/>
            <person name="Brambilla E."/>
            <person name="Klenk H.-P."/>
            <person name="Eisen J.A."/>
        </authorList>
    </citation>
    <scope>NUCLEOTIDE SEQUENCE [LARGE SCALE GENOMIC DNA]</scope>
    <source>
        <strain evidence="12">ATCC 700848 / DSM 11109 / ASRB2</strain>
    </source>
</reference>
<dbReference type="PANTHER" id="PTHR12563:SF17">
    <property type="entry name" value="DIHYDROXYACETONE PHOSPHATE ACYLTRANSFERASE"/>
    <property type="match status" value="1"/>
</dbReference>
<dbReference type="Pfam" id="PF19277">
    <property type="entry name" value="GPAT_C"/>
    <property type="match status" value="1"/>
</dbReference>
<keyword evidence="6 11" id="KW-0808">Transferase</keyword>
<organism evidence="11 12">
    <name type="scientific">Desulfobacca acetoxidans (strain ATCC 700848 / DSM 11109 / ASRB2)</name>
    <dbReference type="NCBI Taxonomy" id="880072"/>
    <lineage>
        <taxon>Bacteria</taxon>
        <taxon>Pseudomonadati</taxon>
        <taxon>Thermodesulfobacteriota</taxon>
        <taxon>Desulfobaccia</taxon>
        <taxon>Desulfobaccales</taxon>
        <taxon>Desulfobaccaceae</taxon>
        <taxon>Desulfobacca</taxon>
    </lineage>
</organism>
<evidence type="ECO:0000313" key="11">
    <source>
        <dbReference type="EMBL" id="AEB08891.1"/>
    </source>
</evidence>
<dbReference type="KEGG" id="dao:Desac_1025"/>
<dbReference type="EMBL" id="CP002629">
    <property type="protein sequence ID" value="AEB08891.1"/>
    <property type="molecule type" value="Genomic_DNA"/>
</dbReference>
<evidence type="ECO:0000256" key="3">
    <source>
        <dbReference type="ARBA" id="ARBA00007937"/>
    </source>
</evidence>
<dbReference type="HOGENOM" id="CLU_015407_0_0_7"/>
<proteinExistence type="inferred from homology"/>
<dbReference type="CDD" id="cd07993">
    <property type="entry name" value="LPLAT_DHAPAT-like"/>
    <property type="match status" value="1"/>
</dbReference>
<comment type="subcellular location">
    <subcellularLocation>
        <location evidence="1">Endomembrane system</location>
        <topology evidence="1">Peripheral membrane protein</topology>
    </subcellularLocation>
</comment>
<comment type="catalytic activity">
    <reaction evidence="9">
        <text>sn-glycerol 3-phosphate + an acyl-CoA = a 1-acyl-sn-glycero-3-phosphate + CoA</text>
        <dbReference type="Rhea" id="RHEA:15325"/>
        <dbReference type="ChEBI" id="CHEBI:57287"/>
        <dbReference type="ChEBI" id="CHEBI:57597"/>
        <dbReference type="ChEBI" id="CHEBI:57970"/>
        <dbReference type="ChEBI" id="CHEBI:58342"/>
        <dbReference type="EC" id="2.3.1.15"/>
    </reaction>
</comment>
<dbReference type="InterPro" id="IPR002123">
    <property type="entry name" value="Plipid/glycerol_acylTrfase"/>
</dbReference>
<dbReference type="InterPro" id="IPR022284">
    <property type="entry name" value="GPAT/DHAPAT"/>
</dbReference>
<dbReference type="PANTHER" id="PTHR12563">
    <property type="entry name" value="GLYCEROL-3-PHOSPHATE ACYLTRANSFERASE"/>
    <property type="match status" value="1"/>
</dbReference>
<dbReference type="Pfam" id="PF01553">
    <property type="entry name" value="Acyltransferase"/>
    <property type="match status" value="1"/>
</dbReference>
<dbReference type="eggNOG" id="COG2937">
    <property type="taxonomic scope" value="Bacteria"/>
</dbReference>
<evidence type="ECO:0000256" key="1">
    <source>
        <dbReference type="ARBA" id="ARBA00004184"/>
    </source>
</evidence>
<dbReference type="GO" id="GO:0016024">
    <property type="term" value="P:CDP-diacylglycerol biosynthetic process"/>
    <property type="evidence" value="ECO:0007669"/>
    <property type="project" value="UniProtKB-UniPathway"/>
</dbReference>
<evidence type="ECO:0000256" key="9">
    <source>
        <dbReference type="ARBA" id="ARBA00048427"/>
    </source>
</evidence>
<keyword evidence="7" id="KW-0472">Membrane</keyword>
<dbReference type="Proteomes" id="UP000000483">
    <property type="component" value="Chromosome"/>
</dbReference>
<dbReference type="InterPro" id="IPR045520">
    <property type="entry name" value="GPAT/DHAPAT_C"/>
</dbReference>
<dbReference type="EC" id="2.3.1.15" evidence="4"/>
<evidence type="ECO:0000256" key="7">
    <source>
        <dbReference type="ARBA" id="ARBA00023136"/>
    </source>
</evidence>
<evidence type="ECO:0000256" key="4">
    <source>
        <dbReference type="ARBA" id="ARBA00013113"/>
    </source>
</evidence>
<name>F2NH49_DESAR</name>
<dbReference type="SUPFAM" id="SSF69593">
    <property type="entry name" value="Glycerol-3-phosphate (1)-acyltransferase"/>
    <property type="match status" value="1"/>
</dbReference>
<reference evidence="11 12" key="1">
    <citation type="journal article" date="2011" name="Stand. Genomic Sci.">
        <title>Complete genome sequence of the acetate-degrading sulfate reducer Desulfobacca acetoxidans type strain (ASRB2).</title>
        <authorList>
            <person name="Goker M."/>
            <person name="Teshima H."/>
            <person name="Lapidus A."/>
            <person name="Nolan M."/>
            <person name="Lucas S."/>
            <person name="Hammon N."/>
            <person name="Deshpande S."/>
            <person name="Cheng J.F."/>
            <person name="Tapia R."/>
            <person name="Han C."/>
            <person name="Goodwin L."/>
            <person name="Pitluck S."/>
            <person name="Huntemann M."/>
            <person name="Liolios K."/>
            <person name="Ivanova N."/>
            <person name="Pagani I."/>
            <person name="Mavromatis K."/>
            <person name="Ovchinikova G."/>
            <person name="Pati A."/>
            <person name="Chen A."/>
            <person name="Palaniappan K."/>
            <person name="Land M."/>
            <person name="Hauser L."/>
            <person name="Brambilla E.M."/>
            <person name="Rohde M."/>
            <person name="Spring S."/>
            <person name="Detter J.C."/>
            <person name="Woyke T."/>
            <person name="Bristow J."/>
            <person name="Eisen J.A."/>
            <person name="Markowitz V."/>
            <person name="Hugenholtz P."/>
            <person name="Kyrpides N.C."/>
            <person name="Klenk H.P."/>
        </authorList>
    </citation>
    <scope>NUCLEOTIDE SEQUENCE [LARGE SCALE GENOMIC DNA]</scope>
    <source>
        <strain evidence="12">ATCC 700848 / DSM 11109 / ASRB2</strain>
    </source>
</reference>
<dbReference type="STRING" id="880072.Desac_1025"/>
<dbReference type="GO" id="GO:0012505">
    <property type="term" value="C:endomembrane system"/>
    <property type="evidence" value="ECO:0007669"/>
    <property type="project" value="UniProtKB-SubCell"/>
</dbReference>
<protein>
    <recommendedName>
        <fullName evidence="5">Glycerol-3-phosphate acyltransferase</fullName>
        <ecNumber evidence="4">2.3.1.15</ecNumber>
    </recommendedName>
</protein>
<keyword evidence="12" id="KW-1185">Reference proteome</keyword>
<dbReference type="GO" id="GO:0004366">
    <property type="term" value="F:glycerol-3-phosphate O-acyltransferase activity"/>
    <property type="evidence" value="ECO:0007669"/>
    <property type="project" value="UniProtKB-EC"/>
</dbReference>
<keyword evidence="8 11" id="KW-0012">Acyltransferase</keyword>
<gene>
    <name evidence="11" type="ordered locus">Desac_1025</name>
</gene>
<dbReference type="RefSeq" id="WP_013706003.1">
    <property type="nucleotide sequence ID" value="NC_015388.1"/>
</dbReference>
<evidence type="ECO:0000256" key="5">
    <source>
        <dbReference type="ARBA" id="ARBA00013432"/>
    </source>
</evidence>
<dbReference type="SMART" id="SM00563">
    <property type="entry name" value="PlsC"/>
    <property type="match status" value="1"/>
</dbReference>
<evidence type="ECO:0000259" key="10">
    <source>
        <dbReference type="SMART" id="SM00563"/>
    </source>
</evidence>
<feature type="domain" description="Phospholipid/glycerol acyltransferase" evidence="10">
    <location>
        <begin position="379"/>
        <end position="506"/>
    </location>
</feature>